<accession>W8PF73</accession>
<dbReference type="KEGG" id="vg:18938352"/>
<reference evidence="1 2" key="1">
    <citation type="journal article" date="2014" name="Arch. Virol.">
        <title>Complete genome sequence of a novel phage, vB_MoxS-ISF9, infecting methylotrophic Microbacterium: first report of a virulent Microbacterium phage.</title>
        <authorList>
            <person name="Zamani I."/>
            <person name="Bouzari M."/>
            <person name="Emtiazi G."/>
            <person name="Ghasemi S.M."/>
            <person name="Chang H.I."/>
        </authorList>
    </citation>
    <scope>NUCLEOTIDE SEQUENCE [LARGE SCALE GENOMIC DNA]</scope>
</reference>
<dbReference type="EMBL" id="KJ173786">
    <property type="protein sequence ID" value="AHL18511.1"/>
    <property type="molecule type" value="Genomic_DNA"/>
</dbReference>
<dbReference type="RefSeq" id="YP_009021486.1">
    <property type="nucleotide sequence ID" value="NC_023859.1"/>
</dbReference>
<keyword evidence="2" id="KW-1185">Reference proteome</keyword>
<organism evidence="1 2">
    <name type="scientific">Microbacterium phage vB_MoxS-ISF9</name>
    <dbReference type="NCBI Taxonomy" id="1458670"/>
    <lineage>
        <taxon>Viruses</taxon>
        <taxon>Duplodnaviria</taxon>
        <taxon>Heunggongvirae</taxon>
        <taxon>Uroviricota</taxon>
        <taxon>Caudoviricetes</taxon>
        <taxon>Farahnazvirus</taxon>
        <taxon>Farahnazvirus ISF9</taxon>
    </lineage>
</organism>
<evidence type="ECO:0000313" key="1">
    <source>
        <dbReference type="EMBL" id="AHL18511.1"/>
    </source>
</evidence>
<protein>
    <submittedName>
        <fullName evidence="1">Uncharacterized protein</fullName>
    </submittedName>
</protein>
<proteinExistence type="predicted"/>
<name>W8PF73_9CAUD</name>
<dbReference type="GeneID" id="18938352"/>
<sequence>MTEQSNPVNIERSEVGVGDKIEISRIAEVLAVRKLRRAPGLPDLTIIEFEEGGVKTTTAIGPHETVKRFEKPIELPDDALVITWKLENGRRYYATKWDDGEWVDSEEDPIGEDADEVIGCIRGGYDSDYVPGSFEVLKSKPKDLAAGGYVPGGTPTFAKIFGGGIGTRSPIFDPLGRTFGVAP</sequence>
<dbReference type="Proteomes" id="UP000019700">
    <property type="component" value="Genome"/>
</dbReference>
<gene>
    <name evidence="1" type="ORF">ISF9_041</name>
</gene>
<evidence type="ECO:0000313" key="2">
    <source>
        <dbReference type="Proteomes" id="UP000019700"/>
    </source>
</evidence>